<feature type="compositionally biased region" description="Pro residues" evidence="1">
    <location>
        <begin position="40"/>
        <end position="53"/>
    </location>
</feature>
<reference evidence="3 4" key="1">
    <citation type="journal article" date="2020" name="Genomics">
        <title>Complete, high-quality genomes from long-read metagenomic sequencing of two wolf lichen thalli reveals enigmatic genome architecture.</title>
        <authorList>
            <person name="McKenzie S.K."/>
            <person name="Walston R.F."/>
            <person name="Allen J.L."/>
        </authorList>
    </citation>
    <scope>NUCLEOTIDE SEQUENCE [LARGE SCALE GENOMIC DNA]</scope>
    <source>
        <strain evidence="3">WasteWater2</strain>
    </source>
</reference>
<dbReference type="PROSITE" id="PS50280">
    <property type="entry name" value="SET"/>
    <property type="match status" value="1"/>
</dbReference>
<dbReference type="InterPro" id="IPR046341">
    <property type="entry name" value="SET_dom_sf"/>
</dbReference>
<dbReference type="CDD" id="cd20071">
    <property type="entry name" value="SET_SMYD"/>
    <property type="match status" value="1"/>
</dbReference>
<dbReference type="Pfam" id="PF00856">
    <property type="entry name" value="SET"/>
    <property type="match status" value="1"/>
</dbReference>
<evidence type="ECO:0000256" key="1">
    <source>
        <dbReference type="SAM" id="MobiDB-lite"/>
    </source>
</evidence>
<organism evidence="3 4">
    <name type="scientific">Letharia columbiana</name>
    <dbReference type="NCBI Taxonomy" id="112416"/>
    <lineage>
        <taxon>Eukaryota</taxon>
        <taxon>Fungi</taxon>
        <taxon>Dikarya</taxon>
        <taxon>Ascomycota</taxon>
        <taxon>Pezizomycotina</taxon>
        <taxon>Lecanoromycetes</taxon>
        <taxon>OSLEUM clade</taxon>
        <taxon>Lecanoromycetidae</taxon>
        <taxon>Lecanorales</taxon>
        <taxon>Lecanorineae</taxon>
        <taxon>Parmeliaceae</taxon>
        <taxon>Letharia</taxon>
    </lineage>
</organism>
<name>A0A8H6L2E6_9LECA</name>
<proteinExistence type="predicted"/>
<dbReference type="SUPFAM" id="SSF82199">
    <property type="entry name" value="SET domain"/>
    <property type="match status" value="1"/>
</dbReference>
<dbReference type="InterPro" id="IPR050869">
    <property type="entry name" value="H3K4_H4K5_MeTrfase"/>
</dbReference>
<feature type="region of interest" description="Disordered" evidence="1">
    <location>
        <begin position="1"/>
        <end position="64"/>
    </location>
</feature>
<dbReference type="Gene3D" id="1.10.220.160">
    <property type="match status" value="1"/>
</dbReference>
<evidence type="ECO:0000313" key="3">
    <source>
        <dbReference type="EMBL" id="KAF6232947.1"/>
    </source>
</evidence>
<dbReference type="Gene3D" id="2.170.270.10">
    <property type="entry name" value="SET domain"/>
    <property type="match status" value="1"/>
</dbReference>
<accession>A0A8H6L2E6</accession>
<dbReference type="PANTHER" id="PTHR12197">
    <property type="entry name" value="HISTONE-LYSINE N-METHYLTRANSFERASE SMYD"/>
    <property type="match status" value="1"/>
</dbReference>
<protein>
    <recommendedName>
        <fullName evidence="2">SET domain-containing protein</fullName>
    </recommendedName>
</protein>
<gene>
    <name evidence="3" type="ORF">HO173_008910</name>
</gene>
<evidence type="ECO:0000259" key="2">
    <source>
        <dbReference type="PROSITE" id="PS50280"/>
    </source>
</evidence>
<dbReference type="PANTHER" id="PTHR12197:SF251">
    <property type="entry name" value="EG:BACR7C10.4 PROTEIN"/>
    <property type="match status" value="1"/>
</dbReference>
<dbReference type="EMBL" id="JACCJC010000044">
    <property type="protein sequence ID" value="KAF6232947.1"/>
    <property type="molecule type" value="Genomic_DNA"/>
</dbReference>
<dbReference type="OrthoDB" id="438641at2759"/>
<dbReference type="RefSeq" id="XP_037162370.1">
    <property type="nucleotide sequence ID" value="XM_037310806.1"/>
</dbReference>
<feature type="compositionally biased region" description="Pro residues" evidence="1">
    <location>
        <begin position="1"/>
        <end position="19"/>
    </location>
</feature>
<dbReference type="Proteomes" id="UP000578531">
    <property type="component" value="Unassembled WGS sequence"/>
</dbReference>
<keyword evidence="4" id="KW-1185">Reference proteome</keyword>
<sequence length="796" mass="85890">MSPTPQQQPPQNPPQPIAHPHPHLATAYPSLAKPQQSACHPPPRAFQGPPPILLYPTDPETHPSTVEQHLRFGNLPAYRPFTIDRRRHLPIMSHLGATLADQTLTYALILRRAYKNPPHQLLRIFHAPVRTHRSREAWEGDVGPTEAQGVKDELVRLQGGGIVAAGTFGSGPGGGGGAVSGRVRGCGAVDSGGGGGGCGGWGCGEGWLREGGPCLNEMLNAVKESAKTKTLDVVAADEPNCQPHLKNLLGSPAVLTEPWKATSRFDAWKIPESMVPNAYLKKALIGDHREIRLHPYLPSAWIGRAATLLALGYAELAVADAYRACLLVKELNLAVENNTGHRDSVAASVMMAFLDSHGRSKGSNDDIIDQMASGYRQATLLVVQGLNCLEAYEDAVYTLEHYLEGIPNEPSFTILLKETRERLQERKRILWEQLQDTTATETAAMRGQVHRTAYPWIVAGEIDRSSAATKRLKAKFKDASHNAAVAPSSLGSGESNENLGVFATQKIRKGEQILRNKSIFAVRNVAPGGNCGHNSCKNNYCAADHCGACCLTLFGKGIAAGCCSIGFCSEECKADALSSYHKILCGKDFSEIYQSGGATNPENDGVPLVMLKVLATAVQQKVKPLKVPCVAALKADYDTQIPSPFSVQENIIGPAHVLQTMGVDIFTDPRFDPWALQTLFLRIQNNKQIALVGKSLDVGVSPLLSIFNHDCDPAAAWEAQDGGIGGPVNVVALRDIEEGEEICVSYTLASLSEAERRGRVEGYIGKRCECARCVRERKQEADKEFTPATSSALLGL</sequence>
<comment type="caution">
    <text evidence="3">The sequence shown here is derived from an EMBL/GenBank/DDBJ whole genome shotgun (WGS) entry which is preliminary data.</text>
</comment>
<dbReference type="InterPro" id="IPR001214">
    <property type="entry name" value="SET_dom"/>
</dbReference>
<dbReference type="Gene3D" id="6.10.140.2220">
    <property type="match status" value="1"/>
</dbReference>
<feature type="domain" description="SET" evidence="2">
    <location>
        <begin position="481"/>
        <end position="747"/>
    </location>
</feature>
<dbReference type="GeneID" id="59290564"/>
<dbReference type="AlphaFoldDB" id="A0A8H6L2E6"/>
<evidence type="ECO:0000313" key="4">
    <source>
        <dbReference type="Proteomes" id="UP000578531"/>
    </source>
</evidence>
<dbReference type="GO" id="GO:0005634">
    <property type="term" value="C:nucleus"/>
    <property type="evidence" value="ECO:0007669"/>
    <property type="project" value="TreeGrafter"/>
</dbReference>